<dbReference type="PANTHER" id="PTHR37840:SF1">
    <property type="entry name" value="L-FUCOSE ISOMERASE"/>
    <property type="match status" value="1"/>
</dbReference>
<dbReference type="GO" id="GO:0030145">
    <property type="term" value="F:manganese ion binding"/>
    <property type="evidence" value="ECO:0007669"/>
    <property type="project" value="InterPro"/>
</dbReference>
<dbReference type="Proteomes" id="UP000325289">
    <property type="component" value="Unassembled WGS sequence"/>
</dbReference>
<dbReference type="OrthoDB" id="102178at2"/>
<evidence type="ECO:0000313" key="4">
    <source>
        <dbReference type="Proteomes" id="UP000325289"/>
    </source>
</evidence>
<proteinExistence type="predicted"/>
<evidence type="ECO:0000256" key="2">
    <source>
        <dbReference type="ARBA" id="ARBA00023277"/>
    </source>
</evidence>
<dbReference type="EMBL" id="FOMS01000004">
    <property type="protein sequence ID" value="SFD94070.1"/>
    <property type="molecule type" value="Genomic_DNA"/>
</dbReference>
<gene>
    <name evidence="3" type="ORF">SAMN04515678_104301</name>
</gene>
<accession>A0A1I1WLX3</accession>
<keyword evidence="1 3" id="KW-0413">Isomerase</keyword>
<organism evidence="3 4">
    <name type="scientific">Roseivivax sediminis</name>
    <dbReference type="NCBI Taxonomy" id="936889"/>
    <lineage>
        <taxon>Bacteria</taxon>
        <taxon>Pseudomonadati</taxon>
        <taxon>Pseudomonadota</taxon>
        <taxon>Alphaproteobacteria</taxon>
        <taxon>Rhodobacterales</taxon>
        <taxon>Roseobacteraceae</taxon>
        <taxon>Roseivivax</taxon>
    </lineage>
</organism>
<dbReference type="InterPro" id="IPR005763">
    <property type="entry name" value="Fucose_isomerase"/>
</dbReference>
<dbReference type="AlphaFoldDB" id="A0A1I1WLX3"/>
<dbReference type="GO" id="GO:0042355">
    <property type="term" value="P:L-fucose catabolic process"/>
    <property type="evidence" value="ECO:0007669"/>
    <property type="project" value="TreeGrafter"/>
</dbReference>
<dbReference type="InterPro" id="IPR038393">
    <property type="entry name" value="Fuc_iso_dom3_sf"/>
</dbReference>
<dbReference type="GO" id="GO:0019571">
    <property type="term" value="P:D-arabinose catabolic process"/>
    <property type="evidence" value="ECO:0007669"/>
    <property type="project" value="TreeGrafter"/>
</dbReference>
<keyword evidence="2" id="KW-0119">Carbohydrate metabolism</keyword>
<evidence type="ECO:0000313" key="3">
    <source>
        <dbReference type="EMBL" id="SFD94070.1"/>
    </source>
</evidence>
<protein>
    <submittedName>
        <fullName evidence="3">L-fucose isomerase, C-terminal domain</fullName>
    </submittedName>
</protein>
<evidence type="ECO:0000256" key="1">
    <source>
        <dbReference type="ARBA" id="ARBA00023235"/>
    </source>
</evidence>
<dbReference type="Gene3D" id="3.20.14.10">
    <property type="entry name" value="L-fucose/L-arabinose isomerase, C-terminal"/>
    <property type="match status" value="1"/>
</dbReference>
<dbReference type="PANTHER" id="PTHR37840">
    <property type="entry name" value="L-FUCOSE ISOMERASE"/>
    <property type="match status" value="1"/>
</dbReference>
<sequence length="534" mass="58364">MTKKEILLFAPGDLRESANQECWPAQAEMEEKLSRAVSDAGCSIRRGHPATDAGHGFLASQREGMDAFADIDPEAPVIIAIAAWQYSHHVVPGLLLHKGPILTVANWQGKWPGLVGMLNLNGSLTAMGRDYSTLWSETFDDDFFREGLRTWLETGHLEHDLSHVRAFHPSWAESGLRETAARIAGDLKRNKAILGVFDEGCMGMMNAMIPDHLLAPLGLFKERLSQSALYHETQQVDPAHAEAALEWLEDRGMTFHFGSDPETELTREQVIEQLRLYVAAARIADDFGCEAIGIQYQQGLKDLLPASDLAEGLFNNDERPIAPDRNGVPIREGRSIPHFNEVDECAGVDAILTDRVHRALGEPAETTLHDVRWGAEDPTGTVDGFVWVFEISGATPPAHHEGGFAGTESHRQPPMYFRLGGGTVTGVAKSGHLVWSRVYVADGGLHMDIGTGRAVSLPAAESRRRRDSTTPQWPIMHAVLDGQGRDALMARHKANHIQVAYGSDADGARNAALAKACLAAELGMTVHWCGTQPL</sequence>
<reference evidence="3 4" key="1">
    <citation type="submission" date="2016-10" db="EMBL/GenBank/DDBJ databases">
        <authorList>
            <person name="Varghese N."/>
            <person name="Submissions S."/>
        </authorList>
    </citation>
    <scope>NUCLEOTIDE SEQUENCE [LARGE SCALE GENOMIC DNA]</scope>
    <source>
        <strain evidence="4">YIM D21,KCTC 23444,ACCC 10710</strain>
    </source>
</reference>
<name>A0A1I1WLX3_9RHOB</name>
<dbReference type="GO" id="GO:0005737">
    <property type="term" value="C:cytoplasm"/>
    <property type="evidence" value="ECO:0007669"/>
    <property type="project" value="InterPro"/>
</dbReference>
<dbReference type="SUPFAM" id="SSF53743">
    <property type="entry name" value="FucI/AraA N-terminal and middle domains"/>
    <property type="match status" value="1"/>
</dbReference>
<dbReference type="GO" id="GO:0008790">
    <property type="term" value="F:arabinose isomerase activity"/>
    <property type="evidence" value="ECO:0007669"/>
    <property type="project" value="TreeGrafter"/>
</dbReference>
<keyword evidence="4" id="KW-1185">Reference proteome</keyword>
<dbReference type="GO" id="GO:0008736">
    <property type="term" value="F:L-fucose isomerase activity"/>
    <property type="evidence" value="ECO:0007669"/>
    <property type="project" value="InterPro"/>
</dbReference>
<dbReference type="InterPro" id="IPR009015">
    <property type="entry name" value="Fucose_isomerase_N/cen_sf"/>
</dbReference>